<dbReference type="EMBL" id="FUYG01000001">
    <property type="protein sequence ID" value="SKA82146.1"/>
    <property type="molecule type" value="Genomic_DNA"/>
</dbReference>
<name>A0A1T4WXU6_9MICO</name>
<dbReference type="AlphaFoldDB" id="A0A1T4WXU6"/>
<reference evidence="2" key="1">
    <citation type="submission" date="2017-02" db="EMBL/GenBank/DDBJ databases">
        <authorList>
            <person name="Varghese N."/>
            <person name="Submissions S."/>
        </authorList>
    </citation>
    <scope>NUCLEOTIDE SEQUENCE [LARGE SCALE GENOMIC DNA]</scope>
    <source>
        <strain evidence="2">VKM Ac-2052</strain>
    </source>
</reference>
<gene>
    <name evidence="1" type="ORF">SAMN06295879_0438</name>
</gene>
<dbReference type="RefSeq" id="WP_078713194.1">
    <property type="nucleotide sequence ID" value="NZ_FUYG01000001.1"/>
</dbReference>
<proteinExistence type="predicted"/>
<sequence length="182" mass="19029">MPTGALAAISATLLGALLVAGLSGCVRFNIVGDVKAATPDPTALPSAEAPLWNHAAEVYAESTCPTNAVREELYSALATNDALQIAPVAARGSREFNLAADKFLADPTIWPTEISDDIHLLGETSVQLSASWGKVSEATDLDAMNAIMFPDAQKPFEAANRIRGAFGQHVVEIPACGDLTPQ</sequence>
<dbReference type="Proteomes" id="UP000189735">
    <property type="component" value="Unassembled WGS sequence"/>
</dbReference>
<accession>A0A1T4WXU6</accession>
<protein>
    <submittedName>
        <fullName evidence="1">Uncharacterized protein</fullName>
    </submittedName>
</protein>
<evidence type="ECO:0000313" key="2">
    <source>
        <dbReference type="Proteomes" id="UP000189735"/>
    </source>
</evidence>
<organism evidence="1 2">
    <name type="scientific">Agreia bicolorata</name>
    <dbReference type="NCBI Taxonomy" id="110935"/>
    <lineage>
        <taxon>Bacteria</taxon>
        <taxon>Bacillati</taxon>
        <taxon>Actinomycetota</taxon>
        <taxon>Actinomycetes</taxon>
        <taxon>Micrococcales</taxon>
        <taxon>Microbacteriaceae</taxon>
        <taxon>Agreia</taxon>
    </lineage>
</organism>
<evidence type="ECO:0000313" key="1">
    <source>
        <dbReference type="EMBL" id="SKA82146.1"/>
    </source>
</evidence>